<sequence>MASEENLSGCLTLSNDRIGNFMWEVSDYAKKILAELSPEDREKFVKGSLDSIHAFLMILVWMLANPQITSTACPEFLEVIRDFLQKQQDKIDKK</sequence>
<comment type="caution">
    <text evidence="1">The sequence shown here is derived from an EMBL/GenBank/DDBJ whole genome shotgun (WGS) entry which is preliminary data.</text>
</comment>
<protein>
    <submittedName>
        <fullName evidence="1">Uncharacterized protein</fullName>
    </submittedName>
</protein>
<reference evidence="1 2" key="1">
    <citation type="journal article" date="2016" name="Nat. Commun.">
        <title>Thousands of microbial genomes shed light on interconnected biogeochemical processes in an aquifer system.</title>
        <authorList>
            <person name="Anantharaman K."/>
            <person name="Brown C.T."/>
            <person name="Hug L.A."/>
            <person name="Sharon I."/>
            <person name="Castelle C.J."/>
            <person name="Probst A.J."/>
            <person name="Thomas B.C."/>
            <person name="Singh A."/>
            <person name="Wilkins M.J."/>
            <person name="Karaoz U."/>
            <person name="Brodie E.L."/>
            <person name="Williams K.H."/>
            <person name="Hubbard S.S."/>
            <person name="Banfield J.F."/>
        </authorList>
    </citation>
    <scope>NUCLEOTIDE SEQUENCE [LARGE SCALE GENOMIC DNA]</scope>
</reference>
<gene>
    <name evidence="1" type="ORF">A3I30_02610</name>
</gene>
<organism evidence="1 2">
    <name type="scientific">Candidatus Azambacteria bacterium RIFCSPLOWO2_02_FULL_44_14</name>
    <dbReference type="NCBI Taxonomy" id="1797306"/>
    <lineage>
        <taxon>Bacteria</taxon>
        <taxon>Candidatus Azamiibacteriota</taxon>
    </lineage>
</organism>
<dbReference type="AlphaFoldDB" id="A0A1F5CBD8"/>
<dbReference type="EMBL" id="MEYV01000011">
    <property type="protein sequence ID" value="OGD40138.1"/>
    <property type="molecule type" value="Genomic_DNA"/>
</dbReference>
<accession>A0A1F5CBD8</accession>
<evidence type="ECO:0000313" key="2">
    <source>
        <dbReference type="Proteomes" id="UP000177197"/>
    </source>
</evidence>
<dbReference type="Proteomes" id="UP000177197">
    <property type="component" value="Unassembled WGS sequence"/>
</dbReference>
<proteinExistence type="predicted"/>
<evidence type="ECO:0000313" key="1">
    <source>
        <dbReference type="EMBL" id="OGD40138.1"/>
    </source>
</evidence>
<name>A0A1F5CBD8_9BACT</name>